<evidence type="ECO:0000259" key="1">
    <source>
        <dbReference type="Pfam" id="PF12680"/>
    </source>
</evidence>
<dbReference type="Proteomes" id="UP000699975">
    <property type="component" value="Unassembled WGS sequence"/>
</dbReference>
<accession>A0ABS6SKY4</accession>
<organism evidence="2 3">
    <name type="scientific">Erythrobacter ani</name>
    <dbReference type="NCBI Taxonomy" id="2827235"/>
    <lineage>
        <taxon>Bacteria</taxon>
        <taxon>Pseudomonadati</taxon>
        <taxon>Pseudomonadota</taxon>
        <taxon>Alphaproteobacteria</taxon>
        <taxon>Sphingomonadales</taxon>
        <taxon>Erythrobacteraceae</taxon>
        <taxon>Erythrobacter/Porphyrobacter group</taxon>
        <taxon>Erythrobacter</taxon>
    </lineage>
</organism>
<proteinExistence type="predicted"/>
<feature type="domain" description="SnoaL-like" evidence="1">
    <location>
        <begin position="1"/>
        <end position="93"/>
    </location>
</feature>
<dbReference type="Pfam" id="PF12680">
    <property type="entry name" value="SnoaL_2"/>
    <property type="match status" value="1"/>
</dbReference>
<protein>
    <submittedName>
        <fullName evidence="2">Nuclear transport factor 2 family protein</fullName>
    </submittedName>
</protein>
<keyword evidence="3" id="KW-1185">Reference proteome</keyword>
<evidence type="ECO:0000313" key="3">
    <source>
        <dbReference type="Proteomes" id="UP000699975"/>
    </source>
</evidence>
<dbReference type="EMBL" id="JAGSPB010000001">
    <property type="protein sequence ID" value="MBV7265683.1"/>
    <property type="molecule type" value="Genomic_DNA"/>
</dbReference>
<dbReference type="InterPro" id="IPR037401">
    <property type="entry name" value="SnoaL-like"/>
</dbReference>
<evidence type="ECO:0000313" key="2">
    <source>
        <dbReference type="EMBL" id="MBV7265683.1"/>
    </source>
</evidence>
<gene>
    <name evidence="2" type="ORF">KCG45_05790</name>
</gene>
<name>A0ABS6SKY4_9SPHN</name>
<comment type="caution">
    <text evidence="2">The sequence shown here is derived from an EMBL/GenBank/DDBJ whole genome shotgun (WGS) entry which is preliminary data.</text>
</comment>
<sequence>MESLLHADFVLYEADCLPFAGEWRGKDALQRCAAAMYGTWAEAKVDIHDITGGDTHAVTVLTLTMTPKGADGLGGEPFSQTVCEMGEFEDGLMKSLRIHYFDAEEVARKAAE</sequence>
<reference evidence="2 3" key="1">
    <citation type="submission" date="2021-04" db="EMBL/GenBank/DDBJ databases">
        <authorList>
            <person name="Pira H."/>
            <person name="Risdian C."/>
            <person name="Wink J."/>
        </authorList>
    </citation>
    <scope>NUCLEOTIDE SEQUENCE [LARGE SCALE GENOMIC DNA]</scope>
    <source>
        <strain evidence="2 3">WH131</strain>
    </source>
</reference>